<dbReference type="Pfam" id="PF00581">
    <property type="entry name" value="Rhodanese"/>
    <property type="match status" value="1"/>
</dbReference>
<reference evidence="2 3" key="1">
    <citation type="journal article" date="2019" name="Int. J. Syst. Evol. Microbiol.">
        <title>The Global Catalogue of Microorganisms (GCM) 10K type strain sequencing project: providing services to taxonomists for standard genome sequencing and annotation.</title>
        <authorList>
            <consortium name="The Broad Institute Genomics Platform"/>
            <consortium name="The Broad Institute Genome Sequencing Center for Infectious Disease"/>
            <person name="Wu L."/>
            <person name="Ma J."/>
        </authorList>
    </citation>
    <scope>NUCLEOTIDE SEQUENCE [LARGE SCALE GENOMIC DNA]</scope>
    <source>
        <strain evidence="2 3">JCM 12140</strain>
    </source>
</reference>
<dbReference type="PANTHER" id="PTHR43031">
    <property type="entry name" value="FAD-DEPENDENT OXIDOREDUCTASE"/>
    <property type="match status" value="1"/>
</dbReference>
<evidence type="ECO:0000259" key="1">
    <source>
        <dbReference type="PROSITE" id="PS50206"/>
    </source>
</evidence>
<evidence type="ECO:0000313" key="2">
    <source>
        <dbReference type="EMBL" id="GAA1492668.1"/>
    </source>
</evidence>
<accession>A0ABN1ZAS1</accession>
<dbReference type="PANTHER" id="PTHR43031:SF1">
    <property type="entry name" value="PYRIDINE NUCLEOTIDE-DISULPHIDE OXIDOREDUCTASE"/>
    <property type="match status" value="1"/>
</dbReference>
<dbReference type="SMART" id="SM00450">
    <property type="entry name" value="RHOD"/>
    <property type="match status" value="1"/>
</dbReference>
<dbReference type="EMBL" id="BAAAJX010000003">
    <property type="protein sequence ID" value="GAA1492668.1"/>
    <property type="molecule type" value="Genomic_DNA"/>
</dbReference>
<comment type="caution">
    <text evidence="2">The sequence shown here is derived from an EMBL/GenBank/DDBJ whole genome shotgun (WGS) entry which is preliminary data.</text>
</comment>
<dbReference type="SUPFAM" id="SSF52821">
    <property type="entry name" value="Rhodanese/Cell cycle control phosphatase"/>
    <property type="match status" value="1"/>
</dbReference>
<organism evidence="2 3">
    <name type="scientific">Curtobacterium herbarum</name>
    <dbReference type="NCBI Taxonomy" id="150122"/>
    <lineage>
        <taxon>Bacteria</taxon>
        <taxon>Bacillati</taxon>
        <taxon>Actinomycetota</taxon>
        <taxon>Actinomycetes</taxon>
        <taxon>Micrococcales</taxon>
        <taxon>Microbacteriaceae</taxon>
        <taxon>Curtobacterium</taxon>
    </lineage>
</organism>
<protein>
    <recommendedName>
        <fullName evidence="1">Rhodanese domain-containing protein</fullName>
    </recommendedName>
</protein>
<feature type="domain" description="Rhodanese" evidence="1">
    <location>
        <begin position="15"/>
        <end position="104"/>
    </location>
</feature>
<dbReference type="Proteomes" id="UP001501742">
    <property type="component" value="Unassembled WGS sequence"/>
</dbReference>
<dbReference type="Gene3D" id="3.40.250.10">
    <property type="entry name" value="Rhodanese-like domain"/>
    <property type="match status" value="1"/>
</dbReference>
<proteinExistence type="predicted"/>
<dbReference type="InterPro" id="IPR001763">
    <property type="entry name" value="Rhodanese-like_dom"/>
</dbReference>
<name>A0ABN1ZAS1_9MICO</name>
<dbReference type="CDD" id="cd00158">
    <property type="entry name" value="RHOD"/>
    <property type="match status" value="1"/>
</dbReference>
<dbReference type="InterPro" id="IPR050229">
    <property type="entry name" value="GlpE_sulfurtransferase"/>
</dbReference>
<evidence type="ECO:0000313" key="3">
    <source>
        <dbReference type="Proteomes" id="UP001501742"/>
    </source>
</evidence>
<dbReference type="RefSeq" id="WP_204607860.1">
    <property type="nucleotide sequence ID" value="NZ_BAAAJX010000003.1"/>
</dbReference>
<gene>
    <name evidence="2" type="ORF">GCM10009627_10140</name>
</gene>
<dbReference type="InterPro" id="IPR036873">
    <property type="entry name" value="Rhodanese-like_dom_sf"/>
</dbReference>
<dbReference type="PROSITE" id="PS50206">
    <property type="entry name" value="RHODANESE_3"/>
    <property type="match status" value="1"/>
</dbReference>
<sequence>MGAAEVDLTEALARLEAGAPLIDVREQSEWDEVHAPQATLLPMSELQARWAEVPADDEHPAVVVCHSGYRSAQVVAALERAGVPAVSLAGGMVAWEQSGAPVVRAGADAAADGERGHEH</sequence>
<keyword evidence="3" id="KW-1185">Reference proteome</keyword>